<dbReference type="EMBL" id="JAZAVJ010000094">
    <property type="protein sequence ID" value="KAK7414845.1"/>
    <property type="molecule type" value="Genomic_DNA"/>
</dbReference>
<evidence type="ECO:0000313" key="2">
    <source>
        <dbReference type="Proteomes" id="UP001498476"/>
    </source>
</evidence>
<organism evidence="1 2">
    <name type="scientific">Neonectria punicea</name>
    <dbReference type="NCBI Taxonomy" id="979145"/>
    <lineage>
        <taxon>Eukaryota</taxon>
        <taxon>Fungi</taxon>
        <taxon>Dikarya</taxon>
        <taxon>Ascomycota</taxon>
        <taxon>Pezizomycotina</taxon>
        <taxon>Sordariomycetes</taxon>
        <taxon>Hypocreomycetidae</taxon>
        <taxon>Hypocreales</taxon>
        <taxon>Nectriaceae</taxon>
        <taxon>Neonectria</taxon>
    </lineage>
</organism>
<evidence type="ECO:0000313" key="1">
    <source>
        <dbReference type="EMBL" id="KAK7414845.1"/>
    </source>
</evidence>
<gene>
    <name evidence="1" type="ORF">QQX98_006360</name>
</gene>
<dbReference type="Proteomes" id="UP001498476">
    <property type="component" value="Unassembled WGS sequence"/>
</dbReference>
<keyword evidence="2" id="KW-1185">Reference proteome</keyword>
<comment type="caution">
    <text evidence="1">The sequence shown here is derived from an EMBL/GenBank/DDBJ whole genome shotgun (WGS) entry which is preliminary data.</text>
</comment>
<proteinExistence type="predicted"/>
<protein>
    <submittedName>
        <fullName evidence="1">Uncharacterized protein</fullName>
    </submittedName>
</protein>
<name>A0ABR1H175_9HYPO</name>
<sequence>MSPNRTFPSLQTELSKAAKLSNVQAGLPPLIRGLPVLAILAGEAVAKATNGRNAVEERMLGFDEAVLLQAPTQQPSTTTALV</sequence>
<accession>A0ABR1H175</accession>
<reference evidence="1 2" key="1">
    <citation type="journal article" date="2025" name="Microbiol. Resour. Announc.">
        <title>Draft genome sequences for Neonectria magnoliae and Neonectria punicea, canker pathogens of Liriodendron tulipifera and Acer saccharum in West Virginia.</title>
        <authorList>
            <person name="Petronek H.M."/>
            <person name="Kasson M.T."/>
            <person name="Metheny A.M."/>
            <person name="Stauder C.M."/>
            <person name="Lovett B."/>
            <person name="Lynch S.C."/>
            <person name="Garnas J.R."/>
            <person name="Kasson L.R."/>
            <person name="Stajich J.E."/>
        </authorList>
    </citation>
    <scope>NUCLEOTIDE SEQUENCE [LARGE SCALE GENOMIC DNA]</scope>
    <source>
        <strain evidence="1 2">NRRL 64653</strain>
    </source>
</reference>